<proteinExistence type="predicted"/>
<dbReference type="EMBL" id="JBEPSH010000016">
    <property type="protein sequence ID" value="MET4580281.1"/>
    <property type="molecule type" value="Genomic_DNA"/>
</dbReference>
<reference evidence="1 2" key="1">
    <citation type="submission" date="2024-06" db="EMBL/GenBank/DDBJ databases">
        <title>Sorghum-associated microbial communities from plants grown in Nebraska, USA.</title>
        <authorList>
            <person name="Schachtman D."/>
        </authorList>
    </citation>
    <scope>NUCLEOTIDE SEQUENCE [LARGE SCALE GENOMIC DNA]</scope>
    <source>
        <strain evidence="1 2">2709</strain>
    </source>
</reference>
<accession>A0ABV2QGX1</accession>
<comment type="caution">
    <text evidence="1">The sequence shown here is derived from an EMBL/GenBank/DDBJ whole genome shotgun (WGS) entry which is preliminary data.</text>
</comment>
<gene>
    <name evidence="1" type="ORF">ABIE13_005421</name>
</gene>
<protein>
    <submittedName>
        <fullName evidence="1">Uncharacterized protein</fullName>
    </submittedName>
</protein>
<sequence length="401" mass="44561">MPLASNRIAQRPKRPRGAAFAVMRFIKQVAVLAGAFALSTVAAAFQIAPTGSAFESKLTNESEASLAAVAGKLGILIKGRVHEEITQIGMGCPVKLGNLTQDLSCSALDRPFASAYVIYGVRWNDLPPFKQTDNDGGCPFLGKSKNVNQTIRFSTQPLRWYCLFMDAEKKAQTLKIVGCGNAKGSMRGNLMTRSHFGDLQFLHAMASEEGIHPGATRAKVLDWLEFAWKVFSREIKPDTVLRDIDIPTFKEHFGCSEWRVSDLYILGHQDILLPHLHHVAFGSVLHTVQDSFAGAHVSREQSAPAGDCRDADFPQPRRIVEFHTYGAQDGGLHDDDDSREAMTRLSAADKWPDAVVATRNLYQFYDARAKWEEVQPYMQCLFELADERANSSPGKAYQRRQ</sequence>
<dbReference type="Proteomes" id="UP001549320">
    <property type="component" value="Unassembled WGS sequence"/>
</dbReference>
<evidence type="ECO:0000313" key="2">
    <source>
        <dbReference type="Proteomes" id="UP001549320"/>
    </source>
</evidence>
<evidence type="ECO:0000313" key="1">
    <source>
        <dbReference type="EMBL" id="MET4580281.1"/>
    </source>
</evidence>
<name>A0ABV2QGX1_9BURK</name>
<keyword evidence="2" id="KW-1185">Reference proteome</keyword>
<dbReference type="RefSeq" id="WP_354449087.1">
    <property type="nucleotide sequence ID" value="NZ_JBEPSH010000016.1"/>
</dbReference>
<organism evidence="1 2">
    <name type="scientific">Ottowia thiooxydans</name>
    <dbReference type="NCBI Taxonomy" id="219182"/>
    <lineage>
        <taxon>Bacteria</taxon>
        <taxon>Pseudomonadati</taxon>
        <taxon>Pseudomonadota</taxon>
        <taxon>Betaproteobacteria</taxon>
        <taxon>Burkholderiales</taxon>
        <taxon>Comamonadaceae</taxon>
        <taxon>Ottowia</taxon>
    </lineage>
</organism>